<dbReference type="PANTHER" id="PTHR47618:SF1">
    <property type="entry name" value="BIFUNCTIONAL OLIGORIBONUCLEASE AND PAP PHOSPHATASE NRNA"/>
    <property type="match status" value="1"/>
</dbReference>
<reference evidence="3 4" key="1">
    <citation type="journal article" date="2015" name="Geomicrobiol. J.">
        <title>Caldisalinibacter kiritimatiensis gen. nov., sp. nov., a moderately thermohalophilic thiosulfate-reducing bacterium from a hypersaline microbial mat.</title>
        <authorList>
            <person name="Ben Hania W."/>
            <person name="Joseph M."/>
            <person name="Fiebig A."/>
            <person name="Bunk B."/>
            <person name="Klenk H.-P."/>
            <person name="Fardeau M.-L."/>
            <person name="Spring S."/>
        </authorList>
    </citation>
    <scope>NUCLEOTIDE SEQUENCE [LARGE SCALE GENOMIC DNA]</scope>
    <source>
        <strain evidence="3 4">L21-TH-D2</strain>
    </source>
</reference>
<dbReference type="SUPFAM" id="SSF64182">
    <property type="entry name" value="DHH phosphoesterases"/>
    <property type="match status" value="1"/>
</dbReference>
<dbReference type="EMBL" id="ARZA01000138">
    <property type="protein sequence ID" value="EOD00625.1"/>
    <property type="molecule type" value="Genomic_DNA"/>
</dbReference>
<dbReference type="AlphaFoldDB" id="R1CEA5"/>
<dbReference type="Pfam" id="PF01368">
    <property type="entry name" value="DHH"/>
    <property type="match status" value="1"/>
</dbReference>
<evidence type="ECO:0000313" key="4">
    <source>
        <dbReference type="Proteomes" id="UP000013378"/>
    </source>
</evidence>
<protein>
    <submittedName>
        <fullName evidence="3">3'-to-5' oligoribonuclease A</fullName>
    </submittedName>
</protein>
<dbReference type="InterPro" id="IPR038763">
    <property type="entry name" value="DHH_sf"/>
</dbReference>
<dbReference type="PATRIC" id="fig|1304284.3.peg.1309"/>
<evidence type="ECO:0000259" key="1">
    <source>
        <dbReference type="Pfam" id="PF01368"/>
    </source>
</evidence>
<sequence>MSKEIKLKIKSLGEKLKESKSVCLISHIHPDGDSIGSLLGFGLALRQIEGLEVKFAYVDDIPSNFSFLPGIENIKKVGRDEYFDMIITLDCSDIERLGEMKTILESADTIVNIDHHVSNLDYGDLNIVLPKASSTGEIIYKILEYLGLNVTKEIATCLYVAISTDTGSFKYESTSAYTHIVASRLLEKGIDLNKINVELYQSTSLNKANLLIKALNTLEFYENKKVAVVYISRNMLEDCKATIHDTNGIVEFIRNISTVEVACVLKEIANNEIKVGLRSKRYVDVADIAKRFNGGGHVRASGCTIFKSIEEAKHDILEEILKDIR</sequence>
<evidence type="ECO:0000313" key="3">
    <source>
        <dbReference type="EMBL" id="EOD00625.1"/>
    </source>
</evidence>
<dbReference type="RefSeq" id="WP_006312330.1">
    <property type="nucleotide sequence ID" value="NZ_ARZA01000138.1"/>
</dbReference>
<dbReference type="GO" id="GO:0003676">
    <property type="term" value="F:nucleic acid binding"/>
    <property type="evidence" value="ECO:0007669"/>
    <property type="project" value="InterPro"/>
</dbReference>
<dbReference type="eggNOG" id="COG0618">
    <property type="taxonomic scope" value="Bacteria"/>
</dbReference>
<accession>R1CEA5</accession>
<dbReference type="PANTHER" id="PTHR47618">
    <property type="entry name" value="BIFUNCTIONAL OLIGORIBONUCLEASE AND PAP PHOSPHATASE NRNA"/>
    <property type="match status" value="1"/>
</dbReference>
<dbReference type="Gene3D" id="3.10.310.30">
    <property type="match status" value="1"/>
</dbReference>
<dbReference type="STRING" id="1304284.L21TH_1339"/>
<feature type="domain" description="DDH" evidence="1">
    <location>
        <begin position="22"/>
        <end position="162"/>
    </location>
</feature>
<organism evidence="3 4">
    <name type="scientific">Caldisalinibacter kiritimatiensis</name>
    <dbReference type="NCBI Taxonomy" id="1304284"/>
    <lineage>
        <taxon>Bacteria</taxon>
        <taxon>Bacillati</taxon>
        <taxon>Bacillota</taxon>
        <taxon>Tissierellia</taxon>
        <taxon>Tissierellales</taxon>
        <taxon>Thermohalobacteraceae</taxon>
        <taxon>Caldisalinibacter</taxon>
    </lineage>
</organism>
<dbReference type="OrthoDB" id="9803668at2"/>
<dbReference type="InterPro" id="IPR003156">
    <property type="entry name" value="DHHA1_dom"/>
</dbReference>
<comment type="caution">
    <text evidence="3">The sequence shown here is derived from an EMBL/GenBank/DDBJ whole genome shotgun (WGS) entry which is preliminary data.</text>
</comment>
<dbReference type="Pfam" id="PF02272">
    <property type="entry name" value="DHHA1"/>
    <property type="match status" value="1"/>
</dbReference>
<gene>
    <name evidence="3" type="ORF">L21TH_1339</name>
</gene>
<dbReference type="Gene3D" id="3.90.1640.10">
    <property type="entry name" value="inorganic pyrophosphatase (n-terminal core)"/>
    <property type="match status" value="1"/>
</dbReference>
<dbReference type="Proteomes" id="UP000013378">
    <property type="component" value="Unassembled WGS sequence"/>
</dbReference>
<feature type="domain" description="DHHA1" evidence="2">
    <location>
        <begin position="225"/>
        <end position="321"/>
    </location>
</feature>
<name>R1CEA5_9FIRM</name>
<proteinExistence type="predicted"/>
<keyword evidence="4" id="KW-1185">Reference proteome</keyword>
<dbReference type="InterPro" id="IPR051319">
    <property type="entry name" value="Oligoribo/pAp-PDE_c-di-AMP_PDE"/>
</dbReference>
<evidence type="ECO:0000259" key="2">
    <source>
        <dbReference type="Pfam" id="PF02272"/>
    </source>
</evidence>
<dbReference type="InterPro" id="IPR001667">
    <property type="entry name" value="DDH_dom"/>
</dbReference>